<dbReference type="EC" id="4.2.3.12" evidence="3"/>
<sequence>MEIDSERPRLSQSVSQEEQAPLITIIHSVKVSAVHRLWSNSISEIMGNELLEDVVSMAVTEVLDRKNIDTDISFFLSRPSTIENVCLFIFRNVGVLMRPHPFSCTQVEVEVGGCYRTPGSKAINSTTAIYSGEMCSVNLMQGSA</sequence>
<dbReference type="EMBL" id="LN868508">
    <property type="protein sequence ID" value="CRX79131.1"/>
    <property type="molecule type" value="Genomic_DNA"/>
</dbReference>
<feature type="non-terminal residue" evidence="5">
    <location>
        <position position="1"/>
    </location>
</feature>
<proteinExistence type="inferred from homology"/>
<dbReference type="GO" id="GO:0003874">
    <property type="term" value="F:6-pyruvoyltetrahydropterin synthase activity"/>
    <property type="evidence" value="ECO:0007669"/>
    <property type="project" value="UniProtKB-EC"/>
</dbReference>
<comment type="pathway">
    <text evidence="1">Cofactor biosynthesis; tetrahydrobiopterin biosynthesis; tetrahydrobiopterin from 7,8-dihydroneopterin triphosphate: step 1/3.</text>
</comment>
<reference evidence="5" key="1">
    <citation type="submission" date="2015-06" db="EMBL/GenBank/DDBJ databases">
        <title>Genetic Architecture Underlying Mating-Type Determination in the Yeast Leucosporidium scottii and the Evolution of Mating Systems in Basidiomycetes.</title>
        <authorList>
            <person name="Maia T.M."/>
            <person name="Lopes S."/>
            <person name="Almeida J.M.G.C.F."/>
            <person name="Rosa L.H."/>
            <person name="Sampaio J.P."/>
            <person name="Goncalves P."/>
            <person name="Coelho M.A."/>
        </authorList>
    </citation>
    <scope>NUCLEOTIDE SEQUENCE</scope>
</reference>
<dbReference type="AlphaFoldDB" id="A0A0H5FT32"/>
<comment type="similarity">
    <text evidence="2">Belongs to the PTPS family.</text>
</comment>
<dbReference type="EMBL" id="LN868511">
    <property type="protein sequence ID" value="CRX79208.1"/>
    <property type="molecule type" value="Genomic_DNA"/>
</dbReference>
<organism evidence="5">
    <name type="scientific">Leucosporidium scottii</name>
    <dbReference type="NCBI Taxonomy" id="5278"/>
    <lineage>
        <taxon>Eukaryota</taxon>
        <taxon>Fungi</taxon>
        <taxon>Dikarya</taxon>
        <taxon>Basidiomycota</taxon>
        <taxon>Pucciniomycotina</taxon>
        <taxon>Microbotryomycetes</taxon>
        <taxon>Leucosporidiales</taxon>
        <taxon>Leucosporidium</taxon>
    </lineage>
</organism>
<evidence type="ECO:0000256" key="2">
    <source>
        <dbReference type="ARBA" id="ARBA00009164"/>
    </source>
</evidence>
<dbReference type="Pfam" id="PF01242">
    <property type="entry name" value="PTPS"/>
    <property type="match status" value="1"/>
</dbReference>
<dbReference type="GO" id="GO:0006729">
    <property type="term" value="P:tetrahydrobiopterin biosynthetic process"/>
    <property type="evidence" value="ECO:0007669"/>
    <property type="project" value="UniProtKB-KW"/>
</dbReference>
<gene>
    <name evidence="5" type="ORF">ls5930a1_00165</name>
    <name evidence="6" type="ORF">ls5931a1_00040</name>
</gene>
<dbReference type="SUPFAM" id="SSF55620">
    <property type="entry name" value="Tetrahydrobiopterin biosynthesis enzymes-like"/>
    <property type="match status" value="1"/>
</dbReference>
<dbReference type="InterPro" id="IPR007115">
    <property type="entry name" value="6-PTP_synth/QueD"/>
</dbReference>
<accession>A0A0H5FT32</accession>
<evidence type="ECO:0000256" key="4">
    <source>
        <dbReference type="ARBA" id="ARBA00023007"/>
    </source>
</evidence>
<dbReference type="Gene3D" id="3.30.479.10">
    <property type="entry name" value="6-pyruvoyl tetrahydropterin synthase/QueD"/>
    <property type="match status" value="1"/>
</dbReference>
<keyword evidence="4" id="KW-0783">Tetrahydrobiopterin biosynthesis</keyword>
<evidence type="ECO:0000313" key="5">
    <source>
        <dbReference type="EMBL" id="CRX79131.1"/>
    </source>
</evidence>
<name>A0A0H5FT32_9BASI</name>
<protein>
    <recommendedName>
        <fullName evidence="3">6-pyruvoyltetrahydropterin synthase</fullName>
        <ecNumber evidence="3">4.2.3.12</ecNumber>
    </recommendedName>
</protein>
<evidence type="ECO:0000313" key="6">
    <source>
        <dbReference type="EMBL" id="CRX79208.1"/>
    </source>
</evidence>
<evidence type="ECO:0000256" key="1">
    <source>
        <dbReference type="ARBA" id="ARBA00005126"/>
    </source>
</evidence>
<dbReference type="InterPro" id="IPR038418">
    <property type="entry name" value="6-PTP_synth/QueD_sf"/>
</dbReference>
<evidence type="ECO:0000256" key="3">
    <source>
        <dbReference type="ARBA" id="ARBA00013100"/>
    </source>
</evidence>